<evidence type="ECO:0000256" key="3">
    <source>
        <dbReference type="ARBA" id="ARBA00022692"/>
    </source>
</evidence>
<comment type="caution">
    <text evidence="6">Lacks conserved residue(s) required for the propagation of feature annotation.</text>
</comment>
<evidence type="ECO:0000256" key="7">
    <source>
        <dbReference type="SAM" id="MobiDB-lite"/>
    </source>
</evidence>
<gene>
    <name evidence="8" type="ORF">PoB_001222800</name>
</gene>
<keyword evidence="9" id="KW-1185">Reference proteome</keyword>
<dbReference type="Pfam" id="PF00375">
    <property type="entry name" value="SDF"/>
    <property type="match status" value="1"/>
</dbReference>
<dbReference type="PRINTS" id="PR00173">
    <property type="entry name" value="EDTRNSPORT"/>
</dbReference>
<dbReference type="SUPFAM" id="SSF118215">
    <property type="entry name" value="Proton glutamate symport protein"/>
    <property type="match status" value="1"/>
</dbReference>
<dbReference type="GO" id="GO:0005313">
    <property type="term" value="F:L-glutamate transmembrane transporter activity"/>
    <property type="evidence" value="ECO:0007669"/>
    <property type="project" value="TreeGrafter"/>
</dbReference>
<keyword evidence="3 6" id="KW-0812">Transmembrane</keyword>
<keyword evidence="5 6" id="KW-0472">Membrane</keyword>
<dbReference type="PANTHER" id="PTHR11958:SF63">
    <property type="entry name" value="AMINO ACID TRANSPORTER"/>
    <property type="match status" value="1"/>
</dbReference>
<comment type="caution">
    <text evidence="8">The sequence shown here is derived from an EMBL/GenBank/DDBJ whole genome shotgun (WGS) entry which is preliminary data.</text>
</comment>
<sequence length="259" mass="28614">MADPGAAGEPIVDDDQRTKQRNPKFTDRTGNACVNCLSATPKWCRQNLLLVLTIAGVIMGFIFGFSLRPANPSADAIMLIAFPGNVLMRMLKMMIVPLIVSCMITGLASLDAKNSGRMGLRAIVYYFLTTFVAIILGIVLVLSIHPGQPDNSARKRSLREKHPPTSLDAFLDLFRNIFPDNILQACFQHTKTVYVVDDPEEFILTNLDKSNSSDLITTTQRSVTTTLNLTSNESTTVVNETIQWVRSYPMEDGMNVLGQ</sequence>
<keyword evidence="2 6" id="KW-0813">Transport</keyword>
<keyword evidence="6" id="KW-0769">Symport</keyword>
<dbReference type="Gene3D" id="1.10.3860.10">
    <property type="entry name" value="Sodium:dicarboxylate symporter"/>
    <property type="match status" value="1"/>
</dbReference>
<name>A0AAV3YTM2_9GAST</name>
<evidence type="ECO:0000256" key="5">
    <source>
        <dbReference type="ARBA" id="ARBA00023136"/>
    </source>
</evidence>
<accession>A0AAV3YTM2</accession>
<evidence type="ECO:0000256" key="6">
    <source>
        <dbReference type="RuleBase" id="RU361216"/>
    </source>
</evidence>
<keyword evidence="4 6" id="KW-1133">Transmembrane helix</keyword>
<evidence type="ECO:0000313" key="9">
    <source>
        <dbReference type="Proteomes" id="UP000735302"/>
    </source>
</evidence>
<reference evidence="8 9" key="1">
    <citation type="journal article" date="2021" name="Elife">
        <title>Chloroplast acquisition without the gene transfer in kleptoplastic sea slugs, Plakobranchus ocellatus.</title>
        <authorList>
            <person name="Maeda T."/>
            <person name="Takahashi S."/>
            <person name="Yoshida T."/>
            <person name="Shimamura S."/>
            <person name="Takaki Y."/>
            <person name="Nagai Y."/>
            <person name="Toyoda A."/>
            <person name="Suzuki Y."/>
            <person name="Arimoto A."/>
            <person name="Ishii H."/>
            <person name="Satoh N."/>
            <person name="Nishiyama T."/>
            <person name="Hasebe M."/>
            <person name="Maruyama T."/>
            <person name="Minagawa J."/>
            <person name="Obokata J."/>
            <person name="Shigenobu S."/>
        </authorList>
    </citation>
    <scope>NUCLEOTIDE SEQUENCE [LARGE SCALE GENOMIC DNA]</scope>
</reference>
<comment type="subcellular location">
    <subcellularLocation>
        <location evidence="1 6">Membrane</location>
        <topology evidence="1 6">Multi-pass membrane protein</topology>
    </subcellularLocation>
</comment>
<feature type="transmembrane region" description="Helical" evidence="6">
    <location>
        <begin position="48"/>
        <end position="67"/>
    </location>
</feature>
<dbReference type="PANTHER" id="PTHR11958">
    <property type="entry name" value="SODIUM/DICARBOXYLATE SYMPORTER-RELATED"/>
    <property type="match status" value="1"/>
</dbReference>
<dbReference type="GO" id="GO:0015175">
    <property type="term" value="F:neutral L-amino acid transmembrane transporter activity"/>
    <property type="evidence" value="ECO:0007669"/>
    <property type="project" value="TreeGrafter"/>
</dbReference>
<comment type="similarity">
    <text evidence="6">Belongs to the dicarboxylate/amino acid:cation symporter (DAACS) (TC 2.A.23) family.</text>
</comment>
<organism evidence="8 9">
    <name type="scientific">Plakobranchus ocellatus</name>
    <dbReference type="NCBI Taxonomy" id="259542"/>
    <lineage>
        <taxon>Eukaryota</taxon>
        <taxon>Metazoa</taxon>
        <taxon>Spiralia</taxon>
        <taxon>Lophotrochozoa</taxon>
        <taxon>Mollusca</taxon>
        <taxon>Gastropoda</taxon>
        <taxon>Heterobranchia</taxon>
        <taxon>Euthyneura</taxon>
        <taxon>Panpulmonata</taxon>
        <taxon>Sacoglossa</taxon>
        <taxon>Placobranchoidea</taxon>
        <taxon>Plakobranchidae</taxon>
        <taxon>Plakobranchus</taxon>
    </lineage>
</organism>
<dbReference type="GO" id="GO:0005886">
    <property type="term" value="C:plasma membrane"/>
    <property type="evidence" value="ECO:0007669"/>
    <property type="project" value="TreeGrafter"/>
</dbReference>
<evidence type="ECO:0000256" key="4">
    <source>
        <dbReference type="ARBA" id="ARBA00022989"/>
    </source>
</evidence>
<feature type="transmembrane region" description="Helical" evidence="6">
    <location>
        <begin position="122"/>
        <end position="144"/>
    </location>
</feature>
<feature type="region of interest" description="Disordered" evidence="7">
    <location>
        <begin position="1"/>
        <end position="25"/>
    </location>
</feature>
<dbReference type="Proteomes" id="UP000735302">
    <property type="component" value="Unassembled WGS sequence"/>
</dbReference>
<proteinExistence type="inferred from homology"/>
<dbReference type="InterPro" id="IPR050746">
    <property type="entry name" value="DAACS"/>
</dbReference>
<dbReference type="GO" id="GO:0015501">
    <property type="term" value="F:glutamate:sodium symporter activity"/>
    <property type="evidence" value="ECO:0007669"/>
    <property type="project" value="TreeGrafter"/>
</dbReference>
<dbReference type="AlphaFoldDB" id="A0AAV3YTM2"/>
<evidence type="ECO:0000256" key="1">
    <source>
        <dbReference type="ARBA" id="ARBA00004141"/>
    </source>
</evidence>
<protein>
    <recommendedName>
        <fullName evidence="6">Amino acid transporter</fullName>
    </recommendedName>
</protein>
<evidence type="ECO:0000313" key="8">
    <source>
        <dbReference type="EMBL" id="GFN85722.1"/>
    </source>
</evidence>
<dbReference type="InterPro" id="IPR036458">
    <property type="entry name" value="Na:dicarbo_symporter_sf"/>
</dbReference>
<dbReference type="InterPro" id="IPR001991">
    <property type="entry name" value="Na-dicarboxylate_symporter"/>
</dbReference>
<feature type="transmembrane region" description="Helical" evidence="6">
    <location>
        <begin position="87"/>
        <end position="110"/>
    </location>
</feature>
<dbReference type="EMBL" id="BLXT01001455">
    <property type="protein sequence ID" value="GFN85722.1"/>
    <property type="molecule type" value="Genomic_DNA"/>
</dbReference>
<evidence type="ECO:0000256" key="2">
    <source>
        <dbReference type="ARBA" id="ARBA00022448"/>
    </source>
</evidence>